<gene>
    <name evidence="16" type="ORF">SSS_4518</name>
</gene>
<evidence type="ECO:0000256" key="8">
    <source>
        <dbReference type="ARBA" id="ARBA00022842"/>
    </source>
</evidence>
<evidence type="ECO:0000313" key="16">
    <source>
        <dbReference type="EMBL" id="KAF7490714.1"/>
    </source>
</evidence>
<dbReference type="EC" id="2.7.7.49" evidence="2 14"/>
<dbReference type="Gene3D" id="3.30.70.2630">
    <property type="match status" value="1"/>
</dbReference>
<dbReference type="GO" id="GO:0003720">
    <property type="term" value="F:telomerase activity"/>
    <property type="evidence" value="ECO:0007669"/>
    <property type="project" value="InterPro"/>
</dbReference>
<evidence type="ECO:0000256" key="3">
    <source>
        <dbReference type="ARBA" id="ARBA00016182"/>
    </source>
</evidence>
<comment type="similarity">
    <text evidence="1 14">Belongs to the reverse transcriptase family. Telomerase subfamily.</text>
</comment>
<evidence type="ECO:0000256" key="13">
    <source>
        <dbReference type="ARBA" id="ARBA00048173"/>
    </source>
</evidence>
<dbReference type="EnsemblMetazoa" id="SSS_4518s_mrna">
    <property type="protein sequence ID" value="KAF7490714.1"/>
    <property type="gene ID" value="SSS_4518"/>
</dbReference>
<comment type="catalytic activity">
    <reaction evidence="13 14">
        <text>DNA(n) + a 2'-deoxyribonucleoside 5'-triphosphate = DNA(n+1) + diphosphate</text>
        <dbReference type="Rhea" id="RHEA:22508"/>
        <dbReference type="Rhea" id="RHEA-COMP:17339"/>
        <dbReference type="Rhea" id="RHEA-COMP:17340"/>
        <dbReference type="ChEBI" id="CHEBI:33019"/>
        <dbReference type="ChEBI" id="CHEBI:61560"/>
        <dbReference type="ChEBI" id="CHEBI:173112"/>
        <dbReference type="EC" id="2.7.7.49"/>
    </reaction>
</comment>
<dbReference type="EMBL" id="WVUK01000062">
    <property type="protein sequence ID" value="KAF7490714.1"/>
    <property type="molecule type" value="Genomic_DNA"/>
</dbReference>
<dbReference type="GO" id="GO:0000781">
    <property type="term" value="C:chromosome, telomeric region"/>
    <property type="evidence" value="ECO:0007669"/>
    <property type="project" value="UniProtKB-SubCell"/>
</dbReference>
<dbReference type="InterPro" id="IPR000477">
    <property type="entry name" value="RT_dom"/>
</dbReference>
<dbReference type="GO" id="GO:0070034">
    <property type="term" value="F:telomerase RNA binding"/>
    <property type="evidence" value="ECO:0007669"/>
    <property type="project" value="TreeGrafter"/>
</dbReference>
<reference evidence="18" key="1">
    <citation type="journal article" date="2020" name="PLoS Negl. Trop. Dis.">
        <title>High-quality nuclear genome for Sarcoptes scabiei-A critical resource for a neglected parasite.</title>
        <authorList>
            <person name="Korhonen P.K."/>
            <person name="Gasser R.B."/>
            <person name="Ma G."/>
            <person name="Wang T."/>
            <person name="Stroehlein A.J."/>
            <person name="Young N.D."/>
            <person name="Ang C.S."/>
            <person name="Fernando D.D."/>
            <person name="Lu H.C."/>
            <person name="Taylor S."/>
            <person name="Reynolds S.L."/>
            <person name="Mofiz E."/>
            <person name="Najaraj S.H."/>
            <person name="Gowda H."/>
            <person name="Madugundu A."/>
            <person name="Renuse S."/>
            <person name="Holt D."/>
            <person name="Pandey A."/>
            <person name="Papenfuss A.T."/>
            <person name="Fischer K."/>
        </authorList>
    </citation>
    <scope>NUCLEOTIDE SEQUENCE [LARGE SCALE GENOMIC DNA]</scope>
</reference>
<dbReference type="GO" id="GO:0046872">
    <property type="term" value="F:metal ion binding"/>
    <property type="evidence" value="ECO:0007669"/>
    <property type="project" value="UniProtKB-KW"/>
</dbReference>
<dbReference type="GO" id="GO:0042162">
    <property type="term" value="F:telomeric DNA binding"/>
    <property type="evidence" value="ECO:0007669"/>
    <property type="project" value="TreeGrafter"/>
</dbReference>
<dbReference type="GO" id="GO:0007004">
    <property type="term" value="P:telomere maintenance via telomerase"/>
    <property type="evidence" value="ECO:0007669"/>
    <property type="project" value="TreeGrafter"/>
</dbReference>
<evidence type="ECO:0000256" key="4">
    <source>
        <dbReference type="ARBA" id="ARBA00022454"/>
    </source>
</evidence>
<evidence type="ECO:0000256" key="14">
    <source>
        <dbReference type="RuleBase" id="RU365061"/>
    </source>
</evidence>
<dbReference type="PROSITE" id="PS50878">
    <property type="entry name" value="RT_POL"/>
    <property type="match status" value="1"/>
</dbReference>
<keyword evidence="9 14" id="KW-0779">Telomere</keyword>
<evidence type="ECO:0000256" key="7">
    <source>
        <dbReference type="ARBA" id="ARBA00022723"/>
    </source>
</evidence>
<dbReference type="Pfam" id="PF12009">
    <property type="entry name" value="Telomerase_RBD"/>
    <property type="match status" value="1"/>
</dbReference>
<evidence type="ECO:0000259" key="15">
    <source>
        <dbReference type="PROSITE" id="PS50878"/>
    </source>
</evidence>
<evidence type="ECO:0000256" key="1">
    <source>
        <dbReference type="ARBA" id="ARBA00008001"/>
    </source>
</evidence>
<comment type="function">
    <text evidence="14">Telomerase is a ribonucleoprotein enzyme essential for the replication of chromosome termini in most eukaryotes. It elongates telomeres. It is a reverse transcriptase that adds simple sequence repeats to chromosome ends by copying a template sequence within the RNA component of the enzyme.</text>
</comment>
<dbReference type="PANTHER" id="PTHR12066">
    <property type="entry name" value="TELOMERASE REVERSE TRANSCRIPTASE"/>
    <property type="match status" value="1"/>
</dbReference>
<dbReference type="AlphaFoldDB" id="A0A834R6R0"/>
<evidence type="ECO:0000313" key="17">
    <source>
        <dbReference type="EnsemblMetazoa" id="KAF7490714.1"/>
    </source>
</evidence>
<proteinExistence type="inferred from homology"/>
<name>A0A834R6R0_SARSC</name>
<evidence type="ECO:0000256" key="9">
    <source>
        <dbReference type="ARBA" id="ARBA00022895"/>
    </source>
</evidence>
<evidence type="ECO:0000256" key="5">
    <source>
        <dbReference type="ARBA" id="ARBA00022679"/>
    </source>
</evidence>
<keyword evidence="4 14" id="KW-0158">Chromosome</keyword>
<keyword evidence="18" id="KW-1185">Reference proteome</keyword>
<keyword evidence="10 14" id="KW-0695">RNA-directed DNA polymerase</keyword>
<dbReference type="InterPro" id="IPR003545">
    <property type="entry name" value="Telomerase_RT"/>
</dbReference>
<evidence type="ECO:0000256" key="2">
    <source>
        <dbReference type="ARBA" id="ARBA00012493"/>
    </source>
</evidence>
<sequence length="1207" mass="142963">MDLRKLLEINYRTHSSLLEILQRLSSTSFPIETSLSHEFYAYLQSTFIVSNLDIKTLLRRSEQSTPRTVKMTMGKATNMDQHGEMKSLYLPNNHVDPDNNDGIENGLEGTNLLIKRAIIMTERFENEMKIFRKIEKPYLNLFYCIIGESLMVDLIKYCSIFRYDSELNCLYLISGKEFYLKCQKRSFSSEATIESALFRFWSRVPSQFIRIFPYLNVDSDQINNEQWQEYLDDRNLYTEYKRAPYTRPLLINRKEMFYSRHSNGRAKSKMFPFEKLSIDNHNDDYDADWLPKAKQQIFGYNQSLYSCRKNRNNRIDFLLKRIYENYHRMNIESVLRHCCRCSTTSKSLRSSSSSCSVSLSSSIHIDHKSLFKFIYSCYYYIFPVELFGCKHNFRSFYENLKILFLTNSITELRTWDIITGLKLNSLKQSLKDIYEEFSYEQNINNNVQYAINDRNRISNRFEILLLNWVFDVLKQIVRSKFYITESSHLKYSTLYFRYDHWASLTNKFIRGNIERKHWKLSYNDMNENNHHPNKESLYSSKSLNARNSSTFKLNGLENDDEDGIGYNRDCRLACTDLTKYLRCSLLRLVPKKRGLRPISRLQFAKRNLMNNFKLQANSILSLLRYLNQTSFGDKSTRLHYNTDFHRKLIAMKLANEMLNNNSAMIANDENRSEKYYIIRGDFENCYGSIDLRKMLKIIIILIEKVTKDWNCKRIRIGNYLVPKITVLESINLLRKTGKYYSKKSLVVLCSPNDLEKNKKMNWERRNRTEEDADDGTHSIIDKLRGQQFFSDSIKNSIISRKKSDFIKRISTLRLINLLKAYLLQNIVRIGHKTNGHYLYGLRQGGILSAELSEMYLANVWQTQVVPWLDQKDLFVHFSDDFLFISPDAEKAKKFLKIINEFEPLYNLRVQKEKLLMNFKERNSSGKNLQIVMDFSISFLGRTIKLTRTTSQSLSAQSISIRLDFQSFVAQKITDTYNCNLFKPVLSIMKILIDSMHHYCYPELFDFRLNRTEVIMSNIFDRILLQAFRLIGFLCRSPKWRRCQNFSQQTKKSNYSQSRSKNDGDDRSEYCNMDRIICQFIFHLSKQMWSVIKKYSIEFPLKEIHIHWLSVHAFKLLWESGAITSSSLSSSNQTLLCQKSRKKELILIENYCNAMDQYIHHHQRESNVSITRGSNKSSFYNFKATINGVKIRYRIPRRLPYPFDRIEI</sequence>
<evidence type="ECO:0000256" key="10">
    <source>
        <dbReference type="ARBA" id="ARBA00022918"/>
    </source>
</evidence>
<dbReference type="PANTHER" id="PTHR12066:SF0">
    <property type="entry name" value="TELOMERASE REVERSE TRANSCRIPTASE"/>
    <property type="match status" value="1"/>
</dbReference>
<dbReference type="InterPro" id="IPR021891">
    <property type="entry name" value="Telomerase_RBD"/>
</dbReference>
<keyword evidence="8 14" id="KW-0460">Magnesium</keyword>
<evidence type="ECO:0000313" key="18">
    <source>
        <dbReference type="Proteomes" id="UP000070412"/>
    </source>
</evidence>
<keyword evidence="5 14" id="KW-0808">Transferase</keyword>
<comment type="subcellular location">
    <subcellularLocation>
        <location evidence="14">Nucleus</location>
    </subcellularLocation>
    <subcellularLocation>
        <location evidence="14">Chromosome</location>
        <location evidence="14">Telomere</location>
    </subcellularLocation>
</comment>
<reference evidence="16" key="2">
    <citation type="submission" date="2020-01" db="EMBL/GenBank/DDBJ databases">
        <authorList>
            <person name="Korhonen P.K.K."/>
            <person name="Guangxu M.G."/>
            <person name="Wang T.W."/>
            <person name="Stroehlein A.J.S."/>
            <person name="Young N.D."/>
            <person name="Ang C.-S.A."/>
            <person name="Fernando D.W.F."/>
            <person name="Lu H.L."/>
            <person name="Taylor S.T."/>
            <person name="Ehtesham M.E.M."/>
            <person name="Najaraj S.H.N."/>
            <person name="Harsha G.H.G."/>
            <person name="Madugundu A.M."/>
            <person name="Renuse S.R."/>
            <person name="Holt D.H."/>
            <person name="Pandey A.P."/>
            <person name="Papenfuss A.P."/>
            <person name="Gasser R.B.G."/>
            <person name="Fischer K.F."/>
        </authorList>
    </citation>
    <scope>NUCLEOTIDE SEQUENCE</scope>
    <source>
        <strain evidence="16">SSS_KF_BRIS2020</strain>
    </source>
</reference>
<reference evidence="17" key="3">
    <citation type="submission" date="2022-06" db="UniProtKB">
        <authorList>
            <consortium name="EnsemblMetazoa"/>
        </authorList>
    </citation>
    <scope>IDENTIFICATION</scope>
</reference>
<dbReference type="Proteomes" id="UP000070412">
    <property type="component" value="Unassembled WGS sequence"/>
</dbReference>
<evidence type="ECO:0000256" key="11">
    <source>
        <dbReference type="ARBA" id="ARBA00023242"/>
    </source>
</evidence>
<keyword evidence="6 14" id="KW-0548">Nucleotidyltransferase</keyword>
<dbReference type="SMART" id="SM00975">
    <property type="entry name" value="Telomerase_RBD"/>
    <property type="match status" value="1"/>
</dbReference>
<dbReference type="GO" id="GO:0000333">
    <property type="term" value="C:telomerase catalytic core complex"/>
    <property type="evidence" value="ECO:0007669"/>
    <property type="project" value="TreeGrafter"/>
</dbReference>
<evidence type="ECO:0000256" key="6">
    <source>
        <dbReference type="ARBA" id="ARBA00022695"/>
    </source>
</evidence>
<evidence type="ECO:0000256" key="12">
    <source>
        <dbReference type="ARBA" id="ARBA00032044"/>
    </source>
</evidence>
<organism evidence="16">
    <name type="scientific">Sarcoptes scabiei</name>
    <name type="common">Itch mite</name>
    <name type="synonym">Acarus scabiei</name>
    <dbReference type="NCBI Taxonomy" id="52283"/>
    <lineage>
        <taxon>Eukaryota</taxon>
        <taxon>Metazoa</taxon>
        <taxon>Ecdysozoa</taxon>
        <taxon>Arthropoda</taxon>
        <taxon>Chelicerata</taxon>
        <taxon>Arachnida</taxon>
        <taxon>Acari</taxon>
        <taxon>Acariformes</taxon>
        <taxon>Sarcoptiformes</taxon>
        <taxon>Astigmata</taxon>
        <taxon>Psoroptidia</taxon>
        <taxon>Sarcoptoidea</taxon>
        <taxon>Sarcoptidae</taxon>
        <taxon>Sarcoptinae</taxon>
        <taxon>Sarcoptes</taxon>
    </lineage>
</organism>
<dbReference type="OrthoDB" id="289721at2759"/>
<keyword evidence="11 14" id="KW-0539">Nucleus</keyword>
<accession>A0A834R6R0</accession>
<feature type="domain" description="Reverse transcriptase" evidence="15">
    <location>
        <begin position="570"/>
        <end position="943"/>
    </location>
</feature>
<protein>
    <recommendedName>
        <fullName evidence="3 14">Telomerase reverse transcriptase</fullName>
        <ecNumber evidence="2 14">2.7.7.49</ecNumber>
    </recommendedName>
    <alternativeName>
        <fullName evidence="12 14">Telomerase catalytic subunit</fullName>
    </alternativeName>
</protein>
<keyword evidence="7 14" id="KW-0479">Metal-binding</keyword>
<dbReference type="Gene3D" id="1.10.132.70">
    <property type="match status" value="1"/>
</dbReference>